<name>Q17XJ0_HELAH</name>
<protein>
    <submittedName>
        <fullName evidence="1">Uncharacterized protein</fullName>
    </submittedName>
</protein>
<accession>Q17XJ0</accession>
<dbReference type="STRING" id="382638.Hac_0853"/>
<dbReference type="AlphaFoldDB" id="Q17XJ0"/>
<dbReference type="EMBL" id="AM260522">
    <property type="protein sequence ID" value="CAJ99636.1"/>
    <property type="molecule type" value="Genomic_DNA"/>
</dbReference>
<sequence>MVLSAWIKLDQNTFDAIVGICQEKIGEGILWNSYESVGYFITTQWDKSQKEINFSTLYHILFSFIRKLTEGFGGNLVCLEHSYWGSHWMQNLLGILQQHSVDLDSIQQALINEHIQKIMKLPNDTQILISYILICDLFPITKNNGDVNQKVKKFLLDIWEGNQNRKTIQEDEAYLLLTSNMHGICILDSEQYQEILLELKNKYMNRETTTYQRFNDEQLSHEQLLEQAMQDDALDRMLALLKWCENNFKKEYLIL</sequence>
<reference evidence="1 2" key="1">
    <citation type="journal article" date="2006" name="PLoS Genet.">
        <title>Who ate whom? Adaptive Helicobacter genomic changes that accompanied a host jump from early humans to large felines.</title>
        <authorList>
            <person name="Eppinger M."/>
            <person name="Baar C."/>
            <person name="Linz B."/>
            <person name="Raddatz G."/>
            <person name="Lanz C."/>
            <person name="Keller H."/>
            <person name="Morelli G."/>
            <person name="Gressmann H."/>
            <person name="Achtman M."/>
            <person name="Schuster S.C."/>
        </authorList>
    </citation>
    <scope>NUCLEOTIDE SEQUENCE [LARGE SCALE GENOMIC DNA]</scope>
    <source>
        <strain evidence="1 2">Sheeba</strain>
    </source>
</reference>
<evidence type="ECO:0000313" key="2">
    <source>
        <dbReference type="Proteomes" id="UP000000775"/>
    </source>
</evidence>
<dbReference type="HOGENOM" id="CLU_887879_0_0_7"/>
<proteinExistence type="predicted"/>
<gene>
    <name evidence="1" type="ordered locus">Hac_0853</name>
</gene>
<dbReference type="Proteomes" id="UP000000775">
    <property type="component" value="Chromosome"/>
</dbReference>
<dbReference type="KEGG" id="hac:Hac_0853"/>
<evidence type="ECO:0000313" key="1">
    <source>
        <dbReference type="EMBL" id="CAJ99636.1"/>
    </source>
</evidence>
<organism evidence="1 2">
    <name type="scientific">Helicobacter acinonychis (strain Sheeba)</name>
    <dbReference type="NCBI Taxonomy" id="382638"/>
    <lineage>
        <taxon>Bacteria</taxon>
        <taxon>Pseudomonadati</taxon>
        <taxon>Campylobacterota</taxon>
        <taxon>Epsilonproteobacteria</taxon>
        <taxon>Campylobacterales</taxon>
        <taxon>Helicobacteraceae</taxon>
        <taxon>Helicobacter</taxon>
    </lineage>
</organism>
<keyword evidence="2" id="KW-1185">Reference proteome</keyword>